<evidence type="ECO:0000313" key="3">
    <source>
        <dbReference type="Proteomes" id="UP000604825"/>
    </source>
</evidence>
<feature type="region of interest" description="Disordered" evidence="1">
    <location>
        <begin position="91"/>
        <end position="113"/>
    </location>
</feature>
<accession>A0A811QGB8</accession>
<proteinExistence type="predicted"/>
<evidence type="ECO:0000256" key="1">
    <source>
        <dbReference type="SAM" id="MobiDB-lite"/>
    </source>
</evidence>
<protein>
    <submittedName>
        <fullName evidence="2">Uncharacterized protein</fullName>
    </submittedName>
</protein>
<gene>
    <name evidence="2" type="ORF">NCGR_LOCUS39354</name>
</gene>
<dbReference type="AlphaFoldDB" id="A0A811QGB8"/>
<reference evidence="2" key="1">
    <citation type="submission" date="2020-10" db="EMBL/GenBank/DDBJ databases">
        <authorList>
            <person name="Han B."/>
            <person name="Lu T."/>
            <person name="Zhao Q."/>
            <person name="Huang X."/>
            <person name="Zhao Y."/>
        </authorList>
    </citation>
    <scope>NUCLEOTIDE SEQUENCE</scope>
</reference>
<dbReference type="EMBL" id="CAJGYO010000010">
    <property type="protein sequence ID" value="CAD6255823.1"/>
    <property type="molecule type" value="Genomic_DNA"/>
</dbReference>
<comment type="caution">
    <text evidence="2">The sequence shown here is derived from an EMBL/GenBank/DDBJ whole genome shotgun (WGS) entry which is preliminary data.</text>
</comment>
<evidence type="ECO:0000313" key="2">
    <source>
        <dbReference type="EMBL" id="CAD6255823.1"/>
    </source>
</evidence>
<feature type="region of interest" description="Disordered" evidence="1">
    <location>
        <begin position="1"/>
        <end position="28"/>
    </location>
</feature>
<name>A0A811QGB8_9POAL</name>
<dbReference type="Proteomes" id="UP000604825">
    <property type="component" value="Unassembled WGS sequence"/>
</dbReference>
<sequence length="185" mass="21494">MERKHANNDKEAHPEAHDNKERQKNLAEAVKVPVKVDEMTGLGGKATNSHNEMVVITDERPAIFGSHCQENIPNSIEESYIMTPYKDFDDEDDDFEHKEESRRLQHSRSNRSISNGNMGIYTSRIYRRGYLVSEERRIRAFGITLLVTVGSIRRCPRDSRTAELRQNRYIGCWAWKAWEAGRIEE</sequence>
<organism evidence="2 3">
    <name type="scientific">Miscanthus lutarioriparius</name>
    <dbReference type="NCBI Taxonomy" id="422564"/>
    <lineage>
        <taxon>Eukaryota</taxon>
        <taxon>Viridiplantae</taxon>
        <taxon>Streptophyta</taxon>
        <taxon>Embryophyta</taxon>
        <taxon>Tracheophyta</taxon>
        <taxon>Spermatophyta</taxon>
        <taxon>Magnoliopsida</taxon>
        <taxon>Liliopsida</taxon>
        <taxon>Poales</taxon>
        <taxon>Poaceae</taxon>
        <taxon>PACMAD clade</taxon>
        <taxon>Panicoideae</taxon>
        <taxon>Andropogonodae</taxon>
        <taxon>Andropogoneae</taxon>
        <taxon>Saccharinae</taxon>
        <taxon>Miscanthus</taxon>
    </lineage>
</organism>
<feature type="compositionally biased region" description="Basic and acidic residues" evidence="1">
    <location>
        <begin position="1"/>
        <end position="25"/>
    </location>
</feature>
<keyword evidence="3" id="KW-1185">Reference proteome</keyword>
<dbReference type="OrthoDB" id="681218at2759"/>